<sequence>MKIWLMKTSDVDYDLYQAAVVVARTRQEAEQISRDKLTNDPKVQDYYGSKFEQHWHATEINLDKEGIILADFNAG</sequence>
<reference evidence="1 2" key="1">
    <citation type="submission" date="2016-08" db="EMBL/GenBank/DDBJ databases">
        <title>Genome sequencing of Lactobacillus plantarum JSA22, isolated from fermented soybean paste.</title>
        <authorList>
            <person name="Choi H.S."/>
        </authorList>
    </citation>
    <scope>NUCLEOTIDE SEQUENCE [LARGE SCALE GENOMIC DNA]</scope>
    <source>
        <strain evidence="1 2">JSA22</strain>
    </source>
</reference>
<organism evidence="1 2">
    <name type="scientific">Lactiplantibacillus plantarum</name>
    <name type="common">Lactobacillus plantarum</name>
    <dbReference type="NCBI Taxonomy" id="1590"/>
    <lineage>
        <taxon>Bacteria</taxon>
        <taxon>Bacillati</taxon>
        <taxon>Bacillota</taxon>
        <taxon>Bacilli</taxon>
        <taxon>Lactobacillales</taxon>
        <taxon>Lactobacillaceae</taxon>
        <taxon>Lactiplantibacillus</taxon>
    </lineage>
</organism>
<dbReference type="Proteomes" id="UP000094892">
    <property type="component" value="Unassembled WGS sequence"/>
</dbReference>
<name>A0A1E3KRP3_LACPN</name>
<protein>
    <submittedName>
        <fullName evidence="1">Uncharacterized protein</fullName>
    </submittedName>
</protein>
<evidence type="ECO:0000313" key="2">
    <source>
        <dbReference type="Proteomes" id="UP000094892"/>
    </source>
</evidence>
<comment type="caution">
    <text evidence="1">The sequence shown here is derived from an EMBL/GenBank/DDBJ whole genome shotgun (WGS) entry which is preliminary data.</text>
</comment>
<evidence type="ECO:0000313" key="1">
    <source>
        <dbReference type="EMBL" id="ODO60736.1"/>
    </source>
</evidence>
<gene>
    <name evidence="1" type="ORF">LPJSA22_00683</name>
</gene>
<dbReference type="RefSeq" id="WP_063723218.1">
    <property type="nucleotide sequence ID" value="NZ_CP103907.1"/>
</dbReference>
<dbReference type="PATRIC" id="fig|1590.237.peg.1062"/>
<proteinExistence type="predicted"/>
<accession>A0A1E3KRP3</accession>
<dbReference type="AlphaFoldDB" id="A0A1E3KRP3"/>
<dbReference type="EMBL" id="MCOL01000001">
    <property type="protein sequence ID" value="ODO60736.1"/>
    <property type="molecule type" value="Genomic_DNA"/>
</dbReference>